<evidence type="ECO:0000313" key="5">
    <source>
        <dbReference type="Proteomes" id="UP000288725"/>
    </source>
</evidence>
<proteinExistence type="predicted"/>
<dbReference type="InterPro" id="IPR011990">
    <property type="entry name" value="TPR-like_helical_dom_sf"/>
</dbReference>
<organism evidence="4 5">
    <name type="scientific">Verticillium dahliae</name>
    <name type="common">Verticillium wilt</name>
    <dbReference type="NCBI Taxonomy" id="27337"/>
    <lineage>
        <taxon>Eukaryota</taxon>
        <taxon>Fungi</taxon>
        <taxon>Dikarya</taxon>
        <taxon>Ascomycota</taxon>
        <taxon>Pezizomycotina</taxon>
        <taxon>Sordariomycetes</taxon>
        <taxon>Hypocreomycetidae</taxon>
        <taxon>Glomerellales</taxon>
        <taxon>Plectosphaerellaceae</taxon>
        <taxon>Verticillium</taxon>
    </lineage>
</organism>
<keyword evidence="3" id="KW-0496">Mitochondrion</keyword>
<evidence type="ECO:0000256" key="1">
    <source>
        <dbReference type="ARBA" id="ARBA00004173"/>
    </source>
</evidence>
<dbReference type="AlphaFoldDB" id="A0A444RJI3"/>
<comment type="caution">
    <text evidence="4">The sequence shown here is derived from an EMBL/GenBank/DDBJ whole genome shotgun (WGS) entry which is preliminary data.</text>
</comment>
<evidence type="ECO:0000256" key="2">
    <source>
        <dbReference type="ARBA" id="ARBA00022946"/>
    </source>
</evidence>
<protein>
    <recommendedName>
        <fullName evidence="6">Pentatricopeptide repeat domain-containing protein</fullName>
    </recommendedName>
</protein>
<evidence type="ECO:0000313" key="4">
    <source>
        <dbReference type="EMBL" id="RXG41312.1"/>
    </source>
</evidence>
<dbReference type="Proteomes" id="UP000288725">
    <property type="component" value="Chromosome 7"/>
</dbReference>
<reference evidence="4 5" key="1">
    <citation type="submission" date="2018-12" db="EMBL/GenBank/DDBJ databases">
        <title>Genome of Verticillium dahliae isolate Getta Getta.</title>
        <authorList>
            <person name="Gardiner D.M."/>
        </authorList>
    </citation>
    <scope>NUCLEOTIDE SEQUENCE [LARGE SCALE GENOMIC DNA]</scope>
    <source>
        <strain evidence="4 5">Getta Getta</strain>
    </source>
</reference>
<evidence type="ECO:0008006" key="6">
    <source>
        <dbReference type="Google" id="ProtNLM"/>
    </source>
</evidence>
<accession>A0A444RJI3</accession>
<dbReference type="EMBL" id="RSDZ01000233">
    <property type="protein sequence ID" value="RXG41312.1"/>
    <property type="molecule type" value="Genomic_DNA"/>
</dbReference>
<evidence type="ECO:0000256" key="3">
    <source>
        <dbReference type="ARBA" id="ARBA00023128"/>
    </source>
</evidence>
<keyword evidence="2" id="KW-0809">Transit peptide</keyword>
<gene>
    <name evidence="4" type="ORF">VDGE_09636</name>
</gene>
<dbReference type="Gene3D" id="1.25.40.10">
    <property type="entry name" value="Tetratricopeptide repeat domain"/>
    <property type="match status" value="1"/>
</dbReference>
<sequence length="773" mass="88457">MIPTLFKTEAIGMRQCLRPVPLGTSSRVLLTRLRRFTRARPAQDGWGRLESVERPAAFDVPPAVKMPNWGFLKPNTEDVQSVAEPKIRYLDRQPSRARSDQRQFAATSTLWDRSEEVAIKNDDPMAPENLSSLLVETLRTRDVVETLSVVRALVNSPSADEAIAAMRVIPRTTVSEILRSLDPLEAGHRLDCTHSLVIPDHLQEFSPVALAFDEFGVRKIYKDLFTTMLAFVELLHQAGHQLMLADYVVLLRCAGATSDVTAAKRVWKLMDLNEVWDLRESLGYDELVKARYLVEPLYRQYDLARVRLRPRNLRKVNRPDMALRGRLERLRLYEARSKYHAYGKSPHQPERDLHWVLNLPGPLNRIWFKMLNQGVTITESLQCSYLVACGYAGNLRMIETILARFYDISIVDGKTRRGITADSRNVLITGGRKFPHGHPLTPTPRLLNAIVHSLGAAGYVLLAKKLVEFFSQQYRIDIPAATWSDLLDHTYIISTHRAQVEWGMYESNMAVKNRAVRAEDVLDVYHTMTAHGIEPSFEDLDKHVNALIQSGAFDEAWTAIRSGSAHYRTLMAETQDALFEALYPSPPRSASDRVVRAKARQHRAWYALQRWCDRWLLRFSRRGERLGVDDHIDTDEDLTRRIPDFVAEFVDYMPYPATYHVASGLVRLHANHQQKRMAWEKRDVASAPTLVVERDGQDPRLDEDGSHVVSEAGQPQYHVRTRTYQHLDRRAQRTRREQPWEAVGFYKHCVADGAAGGGWPHLKYSNVAHCVEW</sequence>
<comment type="subcellular location">
    <subcellularLocation>
        <location evidence="1">Mitochondrion</location>
    </subcellularLocation>
</comment>
<name>A0A444RJI3_VERDA</name>
<dbReference type="InterPro" id="IPR024319">
    <property type="entry name" value="ATPase_expression_mit"/>
</dbReference>
<dbReference type="Pfam" id="PF12921">
    <property type="entry name" value="ATP13"/>
    <property type="match status" value="1"/>
</dbReference>
<dbReference type="GO" id="GO:0005739">
    <property type="term" value="C:mitochondrion"/>
    <property type="evidence" value="ECO:0007669"/>
    <property type="project" value="UniProtKB-SubCell"/>
</dbReference>